<proteinExistence type="predicted"/>
<dbReference type="InterPro" id="IPR036188">
    <property type="entry name" value="FAD/NAD-bd_sf"/>
</dbReference>
<dbReference type="AlphaFoldDB" id="A0A5M8PNH5"/>
<dbReference type="Pfam" id="PF01266">
    <property type="entry name" value="DAO"/>
    <property type="match status" value="1"/>
</dbReference>
<evidence type="ECO:0000259" key="1">
    <source>
        <dbReference type="Pfam" id="PF01266"/>
    </source>
</evidence>
<dbReference type="GO" id="GO:0005737">
    <property type="term" value="C:cytoplasm"/>
    <property type="evidence" value="ECO:0007669"/>
    <property type="project" value="TreeGrafter"/>
</dbReference>
<accession>A0A5M8PNH5</accession>
<protein>
    <recommendedName>
        <fullName evidence="1">FAD dependent oxidoreductase domain-containing protein</fullName>
    </recommendedName>
</protein>
<dbReference type="EMBL" id="VXIT01000008">
    <property type="protein sequence ID" value="KAA6411013.1"/>
    <property type="molecule type" value="Genomic_DNA"/>
</dbReference>
<dbReference type="Proteomes" id="UP000324767">
    <property type="component" value="Unassembled WGS sequence"/>
</dbReference>
<sequence length="460" mass="50601">MENRVAIPPGLPLPNPTTSYWQHPPSPLASYRSTNDLPCSTDVVIIGSGITGTLLAHNLLDQPSPPSIVMLEARTACSGATGRNGGHTKCASYRSFLGNLASSGEAEAAKIARFEYNSMKAVHAFARDHGIDCDSWEGETVDVFFEEAEWEKAKKAVAEMERILGEHDPASAYEWWDWQEAEKKFLTPGAVGALTYEAGSLSAYKFVVGLLGLLVDRGLNLQTETPAMSIEQCGSSGGHRRKWLVETTRASIAADKVILATNGYTAHLYPALEGVIVPLRGHITAHRPGDRMPNEGLNYTYSFIYHGGYEYMISRRPQSKFAGDIIIGGGLTKAAERGLYEFGTTDDTTMDPVIISYLRNSTTQYFDRNWGHDHQDGKVRREWSGIMGYSADGFPLIGQIPDKDGLYIAASFQGHGMVLCFSSATALATMMAGGDEEELYQWFPKAFCMAAERYKHKFKY</sequence>
<gene>
    <name evidence="2" type="ORF">FRX48_05324</name>
</gene>
<evidence type="ECO:0000313" key="2">
    <source>
        <dbReference type="EMBL" id="KAA6411013.1"/>
    </source>
</evidence>
<organism evidence="2 3">
    <name type="scientific">Lasallia pustulata</name>
    <dbReference type="NCBI Taxonomy" id="136370"/>
    <lineage>
        <taxon>Eukaryota</taxon>
        <taxon>Fungi</taxon>
        <taxon>Dikarya</taxon>
        <taxon>Ascomycota</taxon>
        <taxon>Pezizomycotina</taxon>
        <taxon>Lecanoromycetes</taxon>
        <taxon>OSLEUM clade</taxon>
        <taxon>Umbilicariomycetidae</taxon>
        <taxon>Umbilicariales</taxon>
        <taxon>Umbilicariaceae</taxon>
        <taxon>Lasallia</taxon>
    </lineage>
</organism>
<reference evidence="2 3" key="1">
    <citation type="submission" date="2019-09" db="EMBL/GenBank/DDBJ databases">
        <title>The hologenome of the rock-dwelling lichen Lasallia pustulata.</title>
        <authorList>
            <person name="Greshake Tzovaras B."/>
            <person name="Segers F."/>
            <person name="Bicker A."/>
            <person name="Dal Grande F."/>
            <person name="Otte J."/>
            <person name="Hankeln T."/>
            <person name="Schmitt I."/>
            <person name="Ebersberger I."/>
        </authorList>
    </citation>
    <scope>NUCLEOTIDE SEQUENCE [LARGE SCALE GENOMIC DNA]</scope>
    <source>
        <strain evidence="2">A1-1</strain>
    </source>
</reference>
<dbReference type="OrthoDB" id="429143at2759"/>
<dbReference type="SUPFAM" id="SSF51905">
    <property type="entry name" value="FAD/NAD(P)-binding domain"/>
    <property type="match status" value="1"/>
</dbReference>
<dbReference type="Gene3D" id="3.30.9.10">
    <property type="entry name" value="D-Amino Acid Oxidase, subunit A, domain 2"/>
    <property type="match status" value="1"/>
</dbReference>
<dbReference type="Gene3D" id="3.50.50.60">
    <property type="entry name" value="FAD/NAD(P)-binding domain"/>
    <property type="match status" value="1"/>
</dbReference>
<feature type="domain" description="FAD dependent oxidoreductase" evidence="1">
    <location>
        <begin position="42"/>
        <end position="428"/>
    </location>
</feature>
<name>A0A5M8PNH5_9LECA</name>
<dbReference type="PANTHER" id="PTHR13847:SF284">
    <property type="entry name" value="FAD DEPENDENT OXIDOREDUCTASE DOMAIN-CONTAINING PROTEIN"/>
    <property type="match status" value="1"/>
</dbReference>
<evidence type="ECO:0000313" key="3">
    <source>
        <dbReference type="Proteomes" id="UP000324767"/>
    </source>
</evidence>
<dbReference type="PANTHER" id="PTHR13847">
    <property type="entry name" value="SARCOSINE DEHYDROGENASE-RELATED"/>
    <property type="match status" value="1"/>
</dbReference>
<comment type="caution">
    <text evidence="2">The sequence shown here is derived from an EMBL/GenBank/DDBJ whole genome shotgun (WGS) entry which is preliminary data.</text>
</comment>
<dbReference type="InterPro" id="IPR006076">
    <property type="entry name" value="FAD-dep_OxRdtase"/>
</dbReference>